<evidence type="ECO:0000256" key="9">
    <source>
        <dbReference type="ARBA" id="ARBA00023065"/>
    </source>
</evidence>
<accession>A0A8X8M201</accession>
<comment type="similarity">
    <text evidence="2 12">Belongs to the ATPase protein 8 family.</text>
</comment>
<geneLocation type="mitochondrion" evidence="14"/>
<comment type="subcellular location">
    <subcellularLocation>
        <location evidence="1 12">Mitochondrion membrane</location>
        <topology evidence="1 12">Single-pass membrane protein</topology>
    </subcellularLocation>
</comment>
<evidence type="ECO:0000256" key="6">
    <source>
        <dbReference type="ARBA" id="ARBA00022692"/>
    </source>
</evidence>
<evidence type="ECO:0000256" key="13">
    <source>
        <dbReference type="SAM" id="Phobius"/>
    </source>
</evidence>
<dbReference type="Pfam" id="PF00895">
    <property type="entry name" value="ATP-synt_8"/>
    <property type="match status" value="1"/>
</dbReference>
<protein>
    <recommendedName>
        <fullName evidence="12">ATP synthase complex subunit 8</fullName>
    </recommendedName>
</protein>
<dbReference type="AlphaFoldDB" id="A0A8X8M201"/>
<keyword evidence="9 12" id="KW-0406">Ion transport</keyword>
<evidence type="ECO:0000313" key="14">
    <source>
        <dbReference type="EMBL" id="URX53218.1"/>
    </source>
</evidence>
<keyword evidence="10 12" id="KW-0496">Mitochondrion</keyword>
<keyword evidence="11 13" id="KW-0472">Membrane</keyword>
<reference evidence="14" key="1">
    <citation type="journal article" date="2022" name="Mol. Biol. Evol.">
        <title>Molecular phylogeny reveals the past transoceanic voyages of drywood termites (Isoptera, Kalotermitidae).</title>
        <authorList>
            <person name="Bucek A."/>
            <person name="Wang M."/>
            <person name="Sobotnik J."/>
            <person name="Hellemans S."/>
            <person name="Sillam-Dusses D."/>
            <person name="Mizumoto N."/>
            <person name="Stiblik P."/>
            <person name="Clitheroe C."/>
            <person name="Lu T."/>
            <person name="Gonzalez Plaza J.J."/>
            <person name="Mohagan A."/>
            <person name="Rafanomezantsoa J.J."/>
            <person name="Fisher B."/>
            <person name="Engel M.S."/>
            <person name="Roisin Y."/>
            <person name="Evans T.A."/>
            <person name="Scheffrahn R."/>
            <person name="Bourguignon T."/>
        </authorList>
    </citation>
    <scope>NUCLEOTIDE SEQUENCE</scope>
    <source>
        <strain evidence="14">EC1466_0</strain>
    </source>
</reference>
<keyword evidence="5 12" id="KW-0138">CF(0)</keyword>
<evidence type="ECO:0000256" key="2">
    <source>
        <dbReference type="ARBA" id="ARBA00008892"/>
    </source>
</evidence>
<keyword evidence="6 12" id="KW-0812">Transmembrane</keyword>
<evidence type="ECO:0000256" key="4">
    <source>
        <dbReference type="ARBA" id="ARBA00022448"/>
    </source>
</evidence>
<dbReference type="EMBL" id="OM991342">
    <property type="protein sequence ID" value="URX53218.1"/>
    <property type="molecule type" value="Genomic_DNA"/>
</dbReference>
<evidence type="ECO:0000256" key="1">
    <source>
        <dbReference type="ARBA" id="ARBA00004304"/>
    </source>
</evidence>
<comment type="subunit">
    <text evidence="3">F-type ATPases have 2 components, CF(1) - the catalytic core - and CF(0) - the membrane proton channel.</text>
</comment>
<keyword evidence="8 13" id="KW-1133">Transmembrane helix</keyword>
<proteinExistence type="inferred from homology"/>
<organism evidence="14">
    <name type="scientific">Rugitermes laticollis</name>
    <dbReference type="NCBI Taxonomy" id="2012625"/>
    <lineage>
        <taxon>Eukaryota</taxon>
        <taxon>Metazoa</taxon>
        <taxon>Ecdysozoa</taxon>
        <taxon>Arthropoda</taxon>
        <taxon>Hexapoda</taxon>
        <taxon>Insecta</taxon>
        <taxon>Pterygota</taxon>
        <taxon>Neoptera</taxon>
        <taxon>Polyneoptera</taxon>
        <taxon>Dictyoptera</taxon>
        <taxon>Blattodea</taxon>
        <taxon>Blattoidea</taxon>
        <taxon>Termitoidae</taxon>
        <taxon>Kalotermitidae</taxon>
        <taxon>Neotermitinae</taxon>
        <taxon>Rugitermes</taxon>
    </lineage>
</organism>
<name>A0A8X8M201_9NEOP</name>
<evidence type="ECO:0000256" key="11">
    <source>
        <dbReference type="ARBA" id="ARBA00023136"/>
    </source>
</evidence>
<dbReference type="GO" id="GO:0015078">
    <property type="term" value="F:proton transmembrane transporter activity"/>
    <property type="evidence" value="ECO:0007669"/>
    <property type="project" value="InterPro"/>
</dbReference>
<dbReference type="GO" id="GO:0031966">
    <property type="term" value="C:mitochondrial membrane"/>
    <property type="evidence" value="ECO:0007669"/>
    <property type="project" value="UniProtKB-SubCell"/>
</dbReference>
<keyword evidence="4 12" id="KW-0813">Transport</keyword>
<evidence type="ECO:0000256" key="5">
    <source>
        <dbReference type="ARBA" id="ARBA00022547"/>
    </source>
</evidence>
<dbReference type="InterPro" id="IPR001421">
    <property type="entry name" value="ATP8_metazoa"/>
</dbReference>
<gene>
    <name evidence="14" type="primary">ATP8</name>
</gene>
<sequence>MPQMMPLSWLLLFIMFSSTLILFATMNYYNDIPKTSTTKKSSSILNKITTWKW</sequence>
<evidence type="ECO:0000256" key="3">
    <source>
        <dbReference type="ARBA" id="ARBA00011291"/>
    </source>
</evidence>
<keyword evidence="7 12" id="KW-0375">Hydrogen ion transport</keyword>
<dbReference type="GO" id="GO:0045259">
    <property type="term" value="C:proton-transporting ATP synthase complex"/>
    <property type="evidence" value="ECO:0007669"/>
    <property type="project" value="UniProtKB-KW"/>
</dbReference>
<evidence type="ECO:0000256" key="8">
    <source>
        <dbReference type="ARBA" id="ARBA00022989"/>
    </source>
</evidence>
<evidence type="ECO:0000256" key="7">
    <source>
        <dbReference type="ARBA" id="ARBA00022781"/>
    </source>
</evidence>
<dbReference type="GO" id="GO:0015986">
    <property type="term" value="P:proton motive force-driven ATP synthesis"/>
    <property type="evidence" value="ECO:0007669"/>
    <property type="project" value="InterPro"/>
</dbReference>
<evidence type="ECO:0000256" key="12">
    <source>
        <dbReference type="RuleBase" id="RU003661"/>
    </source>
</evidence>
<feature type="transmembrane region" description="Helical" evidence="13">
    <location>
        <begin position="6"/>
        <end position="29"/>
    </location>
</feature>
<evidence type="ECO:0000256" key="10">
    <source>
        <dbReference type="ARBA" id="ARBA00023128"/>
    </source>
</evidence>